<evidence type="ECO:0000259" key="3">
    <source>
        <dbReference type="PROSITE" id="PS52006"/>
    </source>
</evidence>
<feature type="chain" id="PRO_5038957592" description="GH64 domain-containing protein" evidence="2">
    <location>
        <begin position="22"/>
        <end position="502"/>
    </location>
</feature>
<keyword evidence="5" id="KW-1185">Reference proteome</keyword>
<dbReference type="PROSITE" id="PS52006">
    <property type="entry name" value="GH64"/>
    <property type="match status" value="1"/>
</dbReference>
<dbReference type="EMBL" id="CP087164">
    <property type="protein sequence ID" value="UGS36802.1"/>
    <property type="molecule type" value="Genomic_DNA"/>
</dbReference>
<accession>A0A9E6XZF8</accession>
<feature type="domain" description="GH64" evidence="3">
    <location>
        <begin position="1"/>
        <end position="375"/>
    </location>
</feature>
<keyword evidence="2" id="KW-0732">Signal</keyword>
<dbReference type="AlphaFoldDB" id="A0A9E6XZF8"/>
<proteinExistence type="predicted"/>
<feature type="region of interest" description="Disordered" evidence="1">
    <location>
        <begin position="162"/>
        <end position="181"/>
    </location>
</feature>
<protein>
    <recommendedName>
        <fullName evidence="3">GH64 domain-containing protein</fullName>
    </recommendedName>
</protein>
<dbReference type="Gene3D" id="2.60.110.10">
    <property type="entry name" value="Thaumatin"/>
    <property type="match status" value="1"/>
</dbReference>
<sequence>MATAGCAAALLGATVAAPAHGLTVKVDNQSGRDARSVFLMLSGAASSDGKLPNDVGVPLSAIGGSQFTVGDITSGRLYVSYGAKVTNAEPPTAPIRYDKVEFTTTGSAPTANLTAVDFFGIPFKLRSQNASGAALGTRAEPATATVMNALLKIPGARAATVPASGGGTARIRSPQLSPPRTYPSLDPYVRSMAGQRITIKGAFFGAPFTTFAYSGTFAADGSITLTGTTTPQGGQSAPGQPLAVQGASLSDAIYAGAGPYTVGGARRPPDPNDLYSAVYRDLVAGFAWGYWGGRYGNDTIAWCTNPDPRGYCPLGWNKPSFASARATAPAFTAFHGYASIISDLTDAYGFAYSDTGSVKTVLLPIDPRGTLTVTIVGDGSKAEGGSDAQADAAMLDDLGVRRTVTVGDDDTATVGRVSCPPACGEHAVRITGADGELDDDVVARGRAGADDRRRRPLEVRLTPRAQAYLAEHGELDARMTVTVRRPGAIVDRATTKIALRRG</sequence>
<evidence type="ECO:0000256" key="1">
    <source>
        <dbReference type="SAM" id="MobiDB-lite"/>
    </source>
</evidence>
<dbReference type="Proteomes" id="UP001162834">
    <property type="component" value="Chromosome"/>
</dbReference>
<reference evidence="4" key="1">
    <citation type="journal article" date="2022" name="Int. J. Syst. Evol. Microbiol.">
        <title>Pseudomonas aegrilactucae sp. nov. and Pseudomonas morbosilactucae sp. nov., pathogens causing bacterial rot of lettuce in Japan.</title>
        <authorList>
            <person name="Sawada H."/>
            <person name="Fujikawa T."/>
            <person name="Satou M."/>
        </authorList>
    </citation>
    <scope>NUCLEOTIDE SEQUENCE</scope>
    <source>
        <strain evidence="4">0166_1</strain>
    </source>
</reference>
<dbReference type="Pfam" id="PF16483">
    <property type="entry name" value="Glyco_hydro_64"/>
    <property type="match status" value="1"/>
</dbReference>
<dbReference type="InterPro" id="IPR032477">
    <property type="entry name" value="Glyco_hydro_64"/>
</dbReference>
<gene>
    <name evidence="4" type="ORF">DSM104329_03213</name>
</gene>
<organism evidence="4 5">
    <name type="scientific">Capillimicrobium parvum</name>
    <dbReference type="NCBI Taxonomy" id="2884022"/>
    <lineage>
        <taxon>Bacteria</taxon>
        <taxon>Bacillati</taxon>
        <taxon>Actinomycetota</taxon>
        <taxon>Thermoleophilia</taxon>
        <taxon>Solirubrobacterales</taxon>
        <taxon>Capillimicrobiaceae</taxon>
        <taxon>Capillimicrobium</taxon>
    </lineage>
</organism>
<name>A0A9E6XZF8_9ACTN</name>
<evidence type="ECO:0000313" key="5">
    <source>
        <dbReference type="Proteomes" id="UP001162834"/>
    </source>
</evidence>
<dbReference type="InterPro" id="IPR037176">
    <property type="entry name" value="Osmotin/thaumatin-like_sf"/>
</dbReference>
<evidence type="ECO:0000256" key="2">
    <source>
        <dbReference type="SAM" id="SignalP"/>
    </source>
</evidence>
<evidence type="ECO:0000313" key="4">
    <source>
        <dbReference type="EMBL" id="UGS36802.1"/>
    </source>
</evidence>
<dbReference type="KEGG" id="sbae:DSM104329_03213"/>
<feature type="signal peptide" evidence="2">
    <location>
        <begin position="1"/>
        <end position="21"/>
    </location>
</feature>